<evidence type="ECO:0000313" key="1">
    <source>
        <dbReference type="EMBL" id="GKZ23614.1"/>
    </source>
</evidence>
<organism evidence="1 2">
    <name type="scientific">Aspergillus brasiliensis</name>
    <dbReference type="NCBI Taxonomy" id="319629"/>
    <lineage>
        <taxon>Eukaryota</taxon>
        <taxon>Fungi</taxon>
        <taxon>Dikarya</taxon>
        <taxon>Ascomycota</taxon>
        <taxon>Pezizomycotina</taxon>
        <taxon>Eurotiomycetes</taxon>
        <taxon>Eurotiomycetidae</taxon>
        <taxon>Eurotiales</taxon>
        <taxon>Aspergillaceae</taxon>
        <taxon>Aspergillus</taxon>
        <taxon>Aspergillus subgen. Circumdati</taxon>
    </lineage>
</organism>
<proteinExistence type="predicted"/>
<dbReference type="EMBL" id="BROQ01000070">
    <property type="protein sequence ID" value="GKZ23614.1"/>
    <property type="molecule type" value="Genomic_DNA"/>
</dbReference>
<protein>
    <submittedName>
        <fullName evidence="1">Uncharacterized protein</fullName>
    </submittedName>
</protein>
<dbReference type="AlphaFoldDB" id="A0A9W6DNC6"/>
<evidence type="ECO:0000313" key="2">
    <source>
        <dbReference type="Proteomes" id="UP001143548"/>
    </source>
</evidence>
<gene>
    <name evidence="1" type="ORF">AbraCBS73388_010181</name>
</gene>
<accession>A0A9W6DNC6</accession>
<sequence>MSRNIIRSFQTSSAAAIQHIGAELSQLRSLNGPDGERWSVSTRTVCEAVERADPRITVADIQGAKAHLSSKDRSDPEQVITVGLKTQGGVRVGTLHVHLSGSFKFFPSRAGREGGYDHNIAQANIPGYLAGDNDPWEKASPAPAKK</sequence>
<reference evidence="1" key="1">
    <citation type="submission" date="2022-07" db="EMBL/GenBank/DDBJ databases">
        <title>Taxonomy of Aspergillus series Nigri: significant species reduction supported by multi-species coalescent approaches.</title>
        <authorList>
            <person name="Bian C."/>
            <person name="Kusuya Y."/>
            <person name="Sklenar F."/>
            <person name="D'hooge E."/>
            <person name="Yaguchi T."/>
            <person name="Takahashi H."/>
            <person name="Hubka V."/>
        </authorList>
    </citation>
    <scope>NUCLEOTIDE SEQUENCE</scope>
    <source>
        <strain evidence="1">CBS 733.88</strain>
    </source>
</reference>
<dbReference type="Proteomes" id="UP001143548">
    <property type="component" value="Unassembled WGS sequence"/>
</dbReference>
<name>A0A9W6DNC6_9EURO</name>
<comment type="caution">
    <text evidence="1">The sequence shown here is derived from an EMBL/GenBank/DDBJ whole genome shotgun (WGS) entry which is preliminary data.</text>
</comment>